<dbReference type="EMBL" id="KB202034">
    <property type="protein sequence ID" value="ESO92698.1"/>
    <property type="molecule type" value="Genomic_DNA"/>
</dbReference>
<evidence type="ECO:0008006" key="3">
    <source>
        <dbReference type="Google" id="ProtNLM"/>
    </source>
</evidence>
<dbReference type="GeneID" id="20243311"/>
<dbReference type="HOGENOM" id="CLU_1391653_0_0_1"/>
<gene>
    <name evidence="1" type="ORF">LOTGIDRAFT_175660</name>
</gene>
<dbReference type="CTD" id="20243311"/>
<protein>
    <recommendedName>
        <fullName evidence="3">MATH domain-containing protein</fullName>
    </recommendedName>
</protein>
<accession>V3ZMU6</accession>
<sequence>MGDIKILTWNLEKNLLSLTEDCDFQMLVSLEKIKELEDLCKDVEVLTVTPSVVQYLDWKEEDFGFNIEMSWSMVLTQYHTPKLHEFNSYKFHFNINDIMNDGEWYYSQEKFNYINVVWSCRVGRFNDGYLDIGIVLSSCDNPRLNYCFIDGQISLLNMDDDSKTVSDTVDDERFDVGGNGGIISSGRNSQIKTMVI</sequence>
<dbReference type="Proteomes" id="UP000030746">
    <property type="component" value="Unassembled WGS sequence"/>
</dbReference>
<evidence type="ECO:0000313" key="2">
    <source>
        <dbReference type="Proteomes" id="UP000030746"/>
    </source>
</evidence>
<name>V3ZMU6_LOTGI</name>
<dbReference type="RefSeq" id="XP_009056613.1">
    <property type="nucleotide sequence ID" value="XM_009058365.1"/>
</dbReference>
<organism evidence="1 2">
    <name type="scientific">Lottia gigantea</name>
    <name type="common">Giant owl limpet</name>
    <dbReference type="NCBI Taxonomy" id="225164"/>
    <lineage>
        <taxon>Eukaryota</taxon>
        <taxon>Metazoa</taxon>
        <taxon>Spiralia</taxon>
        <taxon>Lophotrochozoa</taxon>
        <taxon>Mollusca</taxon>
        <taxon>Gastropoda</taxon>
        <taxon>Patellogastropoda</taxon>
        <taxon>Lottioidea</taxon>
        <taxon>Lottiidae</taxon>
        <taxon>Lottia</taxon>
    </lineage>
</organism>
<evidence type="ECO:0000313" key="1">
    <source>
        <dbReference type="EMBL" id="ESO92698.1"/>
    </source>
</evidence>
<proteinExistence type="predicted"/>
<dbReference type="AlphaFoldDB" id="V3ZMU6"/>
<reference evidence="1 2" key="1">
    <citation type="journal article" date="2013" name="Nature">
        <title>Insights into bilaterian evolution from three spiralian genomes.</title>
        <authorList>
            <person name="Simakov O."/>
            <person name="Marletaz F."/>
            <person name="Cho S.J."/>
            <person name="Edsinger-Gonzales E."/>
            <person name="Havlak P."/>
            <person name="Hellsten U."/>
            <person name="Kuo D.H."/>
            <person name="Larsson T."/>
            <person name="Lv J."/>
            <person name="Arendt D."/>
            <person name="Savage R."/>
            <person name="Osoegawa K."/>
            <person name="de Jong P."/>
            <person name="Grimwood J."/>
            <person name="Chapman J.A."/>
            <person name="Shapiro H."/>
            <person name="Aerts A."/>
            <person name="Otillar R.P."/>
            <person name="Terry A.Y."/>
            <person name="Boore J.L."/>
            <person name="Grigoriev I.V."/>
            <person name="Lindberg D.R."/>
            <person name="Seaver E.C."/>
            <person name="Weisblat D.A."/>
            <person name="Putnam N.H."/>
            <person name="Rokhsar D.S."/>
        </authorList>
    </citation>
    <scope>NUCLEOTIDE SEQUENCE [LARGE SCALE GENOMIC DNA]</scope>
</reference>
<keyword evidence="2" id="KW-1185">Reference proteome</keyword>
<dbReference type="KEGG" id="lgi:LOTGIDRAFT_175660"/>